<feature type="compositionally biased region" description="Basic and acidic residues" evidence="1">
    <location>
        <begin position="123"/>
        <end position="154"/>
    </location>
</feature>
<feature type="transmembrane region" description="Helical" evidence="2">
    <location>
        <begin position="54"/>
        <end position="75"/>
    </location>
</feature>
<evidence type="ECO:0000313" key="3">
    <source>
        <dbReference type="EMBL" id="KAL3877322.1"/>
    </source>
</evidence>
<feature type="region of interest" description="Disordered" evidence="1">
    <location>
        <begin position="116"/>
        <end position="193"/>
    </location>
</feature>
<accession>A0ABD3WTL7</accession>
<evidence type="ECO:0000256" key="1">
    <source>
        <dbReference type="SAM" id="MobiDB-lite"/>
    </source>
</evidence>
<feature type="compositionally biased region" description="Polar residues" evidence="1">
    <location>
        <begin position="179"/>
        <end position="193"/>
    </location>
</feature>
<sequence length="543" mass="62375">MTTLETRIIEYHNYKTLFGPCLISFSIPLLIPGLTLTLIGIYGNDTNFPKFGGWHIAGIVILSFAVLLLIIGIILRCIFRPLITPDIEAHLTPAHSFYGRDNQAFTSKEMMIETMNGIYKGPPNDKEEQMRDLSPRLDGRQDSSRTRGERRDSKLASPFVHGSSARRSSRESSHNTSSKHTNQSKSNEDNSNNVISTVEHSKDFMERPHSNKDHYQGNSNEYAHFKARGNTKESNRKQSSESISNANENVIIRIDANGKPIVQKRDSQSPSDLKNSNIVFKEMKKSVHNQQGQRRKKRPSIEEDSDTDDSLITAAEIESADTQRHEGRRERQKSRRQSKGDYPEKEVFAQDTPGKHEERRERQRTRRKSKDDYFEKDVEEDPPESHTNGKERQRSRRKSRGEYSEQEVFASETGSNNRKDKSLYSESIRQTKHKRHRNSSTINSDELILGSNHATTTIESTATVHTETIGRGDTQVQSADLRTDEEAKSNCVRFLFMTLHKAMFENFNIEIDIKKNLFLSRRKMESYLSNIKLDIYLLSNMKT</sequence>
<dbReference type="EMBL" id="JBJQND010000005">
    <property type="protein sequence ID" value="KAL3877322.1"/>
    <property type="molecule type" value="Genomic_DNA"/>
</dbReference>
<dbReference type="AlphaFoldDB" id="A0ABD3WTL7"/>
<feature type="compositionally biased region" description="Polar residues" evidence="1">
    <location>
        <begin position="268"/>
        <end position="278"/>
    </location>
</feature>
<keyword evidence="4" id="KW-1185">Reference proteome</keyword>
<dbReference type="Proteomes" id="UP001634394">
    <property type="component" value="Unassembled WGS sequence"/>
</dbReference>
<feature type="compositionally biased region" description="Basic and acidic residues" evidence="1">
    <location>
        <begin position="383"/>
        <end position="392"/>
    </location>
</feature>
<evidence type="ECO:0000256" key="2">
    <source>
        <dbReference type="SAM" id="Phobius"/>
    </source>
</evidence>
<name>A0ABD3WTL7_SINWO</name>
<comment type="caution">
    <text evidence="3">The sequence shown here is derived from an EMBL/GenBank/DDBJ whole genome shotgun (WGS) entry which is preliminary data.</text>
</comment>
<evidence type="ECO:0000313" key="4">
    <source>
        <dbReference type="Proteomes" id="UP001634394"/>
    </source>
</evidence>
<keyword evidence="2" id="KW-0472">Membrane</keyword>
<keyword evidence="2" id="KW-1133">Transmembrane helix</keyword>
<organism evidence="3 4">
    <name type="scientific">Sinanodonta woodiana</name>
    <name type="common">Chinese pond mussel</name>
    <name type="synonym">Anodonta woodiana</name>
    <dbReference type="NCBI Taxonomy" id="1069815"/>
    <lineage>
        <taxon>Eukaryota</taxon>
        <taxon>Metazoa</taxon>
        <taxon>Spiralia</taxon>
        <taxon>Lophotrochozoa</taxon>
        <taxon>Mollusca</taxon>
        <taxon>Bivalvia</taxon>
        <taxon>Autobranchia</taxon>
        <taxon>Heteroconchia</taxon>
        <taxon>Palaeoheterodonta</taxon>
        <taxon>Unionida</taxon>
        <taxon>Unionoidea</taxon>
        <taxon>Unionidae</taxon>
        <taxon>Unioninae</taxon>
        <taxon>Sinanodonta</taxon>
    </lineage>
</organism>
<feature type="compositionally biased region" description="Basic and acidic residues" evidence="1">
    <location>
        <begin position="338"/>
        <end position="361"/>
    </location>
</feature>
<reference evidence="3 4" key="1">
    <citation type="submission" date="2024-11" db="EMBL/GenBank/DDBJ databases">
        <title>Chromosome-level genome assembly of the freshwater bivalve Anodonta woodiana.</title>
        <authorList>
            <person name="Chen X."/>
        </authorList>
    </citation>
    <scope>NUCLEOTIDE SEQUENCE [LARGE SCALE GENOMIC DNA]</scope>
    <source>
        <strain evidence="3">MN2024</strain>
        <tissue evidence="3">Gills</tissue>
    </source>
</reference>
<proteinExistence type="predicted"/>
<feature type="region of interest" description="Disordered" evidence="1">
    <location>
        <begin position="259"/>
        <end position="441"/>
    </location>
</feature>
<protein>
    <submittedName>
        <fullName evidence="3">Uncharacterized protein</fullName>
    </submittedName>
</protein>
<keyword evidence="2" id="KW-0812">Transmembrane</keyword>
<feature type="transmembrane region" description="Helical" evidence="2">
    <location>
        <begin position="21"/>
        <end position="42"/>
    </location>
</feature>
<gene>
    <name evidence="3" type="ORF">ACJMK2_035052</name>
</gene>